<reference evidence="2 3" key="1">
    <citation type="submission" date="2020-04" db="EMBL/GenBank/DDBJ databases">
        <title>MicrobeNet Type strains.</title>
        <authorList>
            <person name="Nicholson A.C."/>
        </authorList>
    </citation>
    <scope>NUCLEOTIDE SEQUENCE [LARGE SCALE GENOMIC DNA]</scope>
    <source>
        <strain evidence="2 3">DSM 44445</strain>
    </source>
</reference>
<evidence type="ECO:0008006" key="4">
    <source>
        <dbReference type="Google" id="ProtNLM"/>
    </source>
</evidence>
<evidence type="ECO:0000313" key="3">
    <source>
        <dbReference type="Proteomes" id="UP000523447"/>
    </source>
</evidence>
<feature type="transmembrane region" description="Helical" evidence="1">
    <location>
        <begin position="138"/>
        <end position="157"/>
    </location>
</feature>
<organism evidence="2 3">
    <name type="scientific">Nocardia veterana</name>
    <dbReference type="NCBI Taxonomy" id="132249"/>
    <lineage>
        <taxon>Bacteria</taxon>
        <taxon>Bacillati</taxon>
        <taxon>Actinomycetota</taxon>
        <taxon>Actinomycetes</taxon>
        <taxon>Mycobacteriales</taxon>
        <taxon>Nocardiaceae</taxon>
        <taxon>Nocardia</taxon>
    </lineage>
</organism>
<keyword evidence="3" id="KW-1185">Reference proteome</keyword>
<keyword evidence="1" id="KW-0812">Transmembrane</keyword>
<dbReference type="AlphaFoldDB" id="A0A7X6M0P0"/>
<evidence type="ECO:0000313" key="2">
    <source>
        <dbReference type="EMBL" id="NKY87584.1"/>
    </source>
</evidence>
<feature type="transmembrane region" description="Helical" evidence="1">
    <location>
        <begin position="169"/>
        <end position="193"/>
    </location>
</feature>
<feature type="transmembrane region" description="Helical" evidence="1">
    <location>
        <begin position="205"/>
        <end position="226"/>
    </location>
</feature>
<feature type="transmembrane region" description="Helical" evidence="1">
    <location>
        <begin position="22"/>
        <end position="49"/>
    </location>
</feature>
<keyword evidence="1" id="KW-1133">Transmembrane helix</keyword>
<gene>
    <name evidence="2" type="ORF">HGA07_18355</name>
</gene>
<dbReference type="EMBL" id="JAAXPE010000019">
    <property type="protein sequence ID" value="NKY87584.1"/>
    <property type="molecule type" value="Genomic_DNA"/>
</dbReference>
<proteinExistence type="predicted"/>
<name>A0A7X6M0P0_9NOCA</name>
<sequence length="259" mass="28611">MTLVGLVGVGLGLYQWKRTRSVLPLMIALSGALICIPEVFFDVMGAVYFPWSATEPLGNAYAILGRHMPWWIVAGWFGYGVFNFFMFSVLAAKPKTKTLWLMLGGAAVGDVVFEELLLKFDVYHYYGNQPLILVSQLPWWWIPCNSIGVFLAAALAYRFQSALQGWRSLSMFVITPLSVTTVYGAIALPSWIAVNRDYPWLPTQILGLATIGLGIVVFALILRLVLGRNPADLEYAPSKQAAEFGDPVSPLDERTVVTG</sequence>
<dbReference type="Proteomes" id="UP000523447">
    <property type="component" value="Unassembled WGS sequence"/>
</dbReference>
<feature type="transmembrane region" description="Helical" evidence="1">
    <location>
        <begin position="99"/>
        <end position="118"/>
    </location>
</feature>
<accession>A0A7X6M0P0</accession>
<protein>
    <recommendedName>
        <fullName evidence="4">Carotenoid biosynthesis protein</fullName>
    </recommendedName>
</protein>
<dbReference type="RefSeq" id="WP_051032247.1">
    <property type="nucleotide sequence ID" value="NZ_CAWPHS010000011.1"/>
</dbReference>
<evidence type="ECO:0000256" key="1">
    <source>
        <dbReference type="SAM" id="Phobius"/>
    </source>
</evidence>
<comment type="caution">
    <text evidence="2">The sequence shown here is derived from an EMBL/GenBank/DDBJ whole genome shotgun (WGS) entry which is preliminary data.</text>
</comment>
<keyword evidence="1" id="KW-0472">Membrane</keyword>
<feature type="transmembrane region" description="Helical" evidence="1">
    <location>
        <begin position="69"/>
        <end position="92"/>
    </location>
</feature>